<keyword evidence="2" id="KW-1185">Reference proteome</keyword>
<name>A0ACB8Q6U7_9AGAM</name>
<dbReference type="EMBL" id="MU273950">
    <property type="protein sequence ID" value="KAI0027256.1"/>
    <property type="molecule type" value="Genomic_DNA"/>
</dbReference>
<evidence type="ECO:0000313" key="1">
    <source>
        <dbReference type="EMBL" id="KAI0027256.1"/>
    </source>
</evidence>
<organism evidence="1 2">
    <name type="scientific">Vararia minispora EC-137</name>
    <dbReference type="NCBI Taxonomy" id="1314806"/>
    <lineage>
        <taxon>Eukaryota</taxon>
        <taxon>Fungi</taxon>
        <taxon>Dikarya</taxon>
        <taxon>Basidiomycota</taxon>
        <taxon>Agaricomycotina</taxon>
        <taxon>Agaricomycetes</taxon>
        <taxon>Russulales</taxon>
        <taxon>Lachnocladiaceae</taxon>
        <taxon>Vararia</taxon>
    </lineage>
</organism>
<gene>
    <name evidence="1" type="ORF">K488DRAFT_74685</name>
</gene>
<evidence type="ECO:0000313" key="2">
    <source>
        <dbReference type="Proteomes" id="UP000814128"/>
    </source>
</evidence>
<proteinExistence type="predicted"/>
<dbReference type="Proteomes" id="UP000814128">
    <property type="component" value="Unassembled WGS sequence"/>
</dbReference>
<sequence>MVDPLRIVRLAVEWDRAGAEVVQIDPRRDALVQLVCVALDREHACGGIRRLDVVRVRQRPDAPERDGEHAGSREDQPCDALKWSVADGDQVRRNWTALFVGTLSVRPWESSGGLVWGLRVLMPRFMAAVLATKIIERIVENEKSIAEGKLRKLLELLHELKSGWRSALAAVPKGWRQGSP</sequence>
<reference evidence="1" key="2">
    <citation type="journal article" date="2022" name="New Phytol.">
        <title>Evolutionary transition to the ectomycorrhizal habit in the genomes of a hyperdiverse lineage of mushroom-forming fungi.</title>
        <authorList>
            <person name="Looney B."/>
            <person name="Miyauchi S."/>
            <person name="Morin E."/>
            <person name="Drula E."/>
            <person name="Courty P.E."/>
            <person name="Kohler A."/>
            <person name="Kuo A."/>
            <person name="LaButti K."/>
            <person name="Pangilinan J."/>
            <person name="Lipzen A."/>
            <person name="Riley R."/>
            <person name="Andreopoulos W."/>
            <person name="He G."/>
            <person name="Johnson J."/>
            <person name="Nolan M."/>
            <person name="Tritt A."/>
            <person name="Barry K.W."/>
            <person name="Grigoriev I.V."/>
            <person name="Nagy L.G."/>
            <person name="Hibbett D."/>
            <person name="Henrissat B."/>
            <person name="Matheny P.B."/>
            <person name="Labbe J."/>
            <person name="Martin F.M."/>
        </authorList>
    </citation>
    <scope>NUCLEOTIDE SEQUENCE</scope>
    <source>
        <strain evidence="1">EC-137</strain>
    </source>
</reference>
<comment type="caution">
    <text evidence="1">The sequence shown here is derived from an EMBL/GenBank/DDBJ whole genome shotgun (WGS) entry which is preliminary data.</text>
</comment>
<protein>
    <submittedName>
        <fullName evidence="1">Uncharacterized protein</fullName>
    </submittedName>
</protein>
<reference evidence="1" key="1">
    <citation type="submission" date="2021-02" db="EMBL/GenBank/DDBJ databases">
        <authorList>
            <consortium name="DOE Joint Genome Institute"/>
            <person name="Ahrendt S."/>
            <person name="Looney B.P."/>
            <person name="Miyauchi S."/>
            <person name="Morin E."/>
            <person name="Drula E."/>
            <person name="Courty P.E."/>
            <person name="Chicoki N."/>
            <person name="Fauchery L."/>
            <person name="Kohler A."/>
            <person name="Kuo A."/>
            <person name="Labutti K."/>
            <person name="Pangilinan J."/>
            <person name="Lipzen A."/>
            <person name="Riley R."/>
            <person name="Andreopoulos W."/>
            <person name="He G."/>
            <person name="Johnson J."/>
            <person name="Barry K.W."/>
            <person name="Grigoriev I.V."/>
            <person name="Nagy L."/>
            <person name="Hibbett D."/>
            <person name="Henrissat B."/>
            <person name="Matheny P.B."/>
            <person name="Labbe J."/>
            <person name="Martin F."/>
        </authorList>
    </citation>
    <scope>NUCLEOTIDE SEQUENCE</scope>
    <source>
        <strain evidence="1">EC-137</strain>
    </source>
</reference>
<accession>A0ACB8Q6U7</accession>